<dbReference type="PANTHER" id="PTHR19376">
    <property type="entry name" value="DNA-DIRECTED RNA POLYMERASE"/>
    <property type="match status" value="1"/>
</dbReference>
<organism evidence="10 11">
    <name type="scientific">Porphyromonas circumdentaria</name>
    <dbReference type="NCBI Taxonomy" id="29524"/>
    <lineage>
        <taxon>Bacteria</taxon>
        <taxon>Pseudomonadati</taxon>
        <taxon>Bacteroidota</taxon>
        <taxon>Bacteroidia</taxon>
        <taxon>Bacteroidales</taxon>
        <taxon>Porphyromonadaceae</taxon>
        <taxon>Porphyromonas</taxon>
    </lineage>
</organism>
<keyword evidence="11" id="KW-1185">Reference proteome</keyword>
<dbReference type="CDD" id="cd02655">
    <property type="entry name" value="RNAP_beta'_C"/>
    <property type="match status" value="1"/>
</dbReference>
<dbReference type="GO" id="GO:0000287">
    <property type="term" value="F:magnesium ion binding"/>
    <property type="evidence" value="ECO:0007669"/>
    <property type="project" value="UniProtKB-UniRule"/>
</dbReference>
<dbReference type="InterPro" id="IPR006592">
    <property type="entry name" value="RNA_pol_N"/>
</dbReference>
<dbReference type="Pfam" id="PF04998">
    <property type="entry name" value="RNA_pol_Rpb1_5"/>
    <property type="match status" value="1"/>
</dbReference>
<dbReference type="InterPro" id="IPR007083">
    <property type="entry name" value="RNA_pol_Rpb1_4"/>
</dbReference>
<dbReference type="Gene3D" id="1.10.1790.20">
    <property type="match status" value="1"/>
</dbReference>
<feature type="binding site" evidence="7">
    <location>
        <position position="848"/>
    </location>
    <ligand>
        <name>Zn(2+)</name>
        <dbReference type="ChEBI" id="CHEBI:29105"/>
        <label>2</label>
    </ligand>
</feature>
<reference evidence="11" key="1">
    <citation type="submission" date="2017-02" db="EMBL/GenBank/DDBJ databases">
        <authorList>
            <person name="Varghese N."/>
            <person name="Submissions S."/>
        </authorList>
    </citation>
    <scope>NUCLEOTIDE SEQUENCE [LARGE SCALE GENOMIC DNA]</scope>
    <source>
        <strain evidence="11">ATCC 51356</strain>
    </source>
</reference>
<evidence type="ECO:0000256" key="1">
    <source>
        <dbReference type="ARBA" id="ARBA00022478"/>
    </source>
</evidence>
<dbReference type="GO" id="GO:0003677">
    <property type="term" value="F:DNA binding"/>
    <property type="evidence" value="ECO:0007669"/>
    <property type="project" value="UniProtKB-UniRule"/>
</dbReference>
<dbReference type="HAMAP" id="MF_01322">
    <property type="entry name" value="RNApol_bact_RpoC"/>
    <property type="match status" value="1"/>
</dbReference>
<dbReference type="PANTHER" id="PTHR19376:SF54">
    <property type="entry name" value="DNA-DIRECTED RNA POLYMERASE SUBUNIT BETA"/>
    <property type="match status" value="1"/>
</dbReference>
<comment type="cofactor">
    <cofactor evidence="7">
        <name>Zn(2+)</name>
        <dbReference type="ChEBI" id="CHEBI:29105"/>
    </cofactor>
    <text evidence="7">Binds 2 Zn(2+) ions per subunit.</text>
</comment>
<dbReference type="Gene3D" id="2.40.40.20">
    <property type="match status" value="1"/>
</dbReference>
<keyword evidence="1 7" id="KW-0240">DNA-directed RNA polymerase</keyword>
<dbReference type="EC" id="2.7.7.6" evidence="7"/>
<dbReference type="Pfam" id="PF04997">
    <property type="entry name" value="RNA_pol_Rpb1_1"/>
    <property type="match status" value="1"/>
</dbReference>
<feature type="binding site" evidence="7">
    <location>
        <position position="66"/>
    </location>
    <ligand>
        <name>Zn(2+)</name>
        <dbReference type="ChEBI" id="CHEBI:29105"/>
        <label>1</label>
    </ligand>
</feature>
<protein>
    <recommendedName>
        <fullName evidence="7">DNA-directed RNA polymerase subunit beta'</fullName>
        <shortName evidence="7">RNAP subunit beta'</shortName>
        <ecNumber evidence="7">2.7.7.6</ecNumber>
    </recommendedName>
    <alternativeName>
        <fullName evidence="7">RNA polymerase subunit beta'</fullName>
    </alternativeName>
    <alternativeName>
        <fullName evidence="7">Transcriptase subunit beta'</fullName>
    </alternativeName>
</protein>
<feature type="binding site" evidence="7">
    <location>
        <position position="491"/>
    </location>
    <ligand>
        <name>Mg(2+)</name>
        <dbReference type="ChEBI" id="CHEBI:18420"/>
    </ligand>
</feature>
<feature type="binding site" evidence="7">
    <location>
        <position position="928"/>
    </location>
    <ligand>
        <name>Zn(2+)</name>
        <dbReference type="ChEBI" id="CHEBI:29105"/>
        <label>2</label>
    </ligand>
</feature>
<dbReference type="InterPro" id="IPR012754">
    <property type="entry name" value="DNA-dir_RpoC_beta_prime_bact"/>
</dbReference>
<dbReference type="GO" id="GO:0006351">
    <property type="term" value="P:DNA-templated transcription"/>
    <property type="evidence" value="ECO:0007669"/>
    <property type="project" value="UniProtKB-UniRule"/>
</dbReference>
<keyword evidence="5 7" id="KW-0804">Transcription</keyword>
<feature type="binding site" evidence="7">
    <location>
        <position position="84"/>
    </location>
    <ligand>
        <name>Zn(2+)</name>
        <dbReference type="ChEBI" id="CHEBI:29105"/>
        <label>1</label>
    </ligand>
</feature>
<dbReference type="InterPro" id="IPR000722">
    <property type="entry name" value="RNA_pol_asu"/>
</dbReference>
<dbReference type="InterPro" id="IPR044893">
    <property type="entry name" value="RNA_pol_Rpb1_clamp_domain"/>
</dbReference>
<sequence length="1480" mass="165327">MAFKKDNKINSNFSKIKISLASPEEIIENSYGEVTKHETVSYRTLKPERDGLYCERIFGPVKDYECHCGKYKGNKYRGITCDRCGVEVTQKMVRRERMGHIALQVPVVHVWYSRSTPNKIAYLLGLSSKSLDSIIYYDSYVVLQPGVFQCPEGIDPAAKDESNRPLYVSKGDLISNDVYENFVSRLYDKHAGNESLDNSDPNKFIAKSGAEAIYDMLANLDLDALADELRHKAQTETSQQRRADALKRLPVVEAFRASKDVNRPEWMVLKVVPVIPPDLRPLMPLDGGRFATSDLNDLYIRVITRNNRLARMIEADAPEVIKRNEKRMLQEAVDALFDNSRKASALKSDSGRALKSLSDSLKGKQGRFRQNLLGKRVDYSARSVIVVGPELKMNECGLPKDMAAELYKPFVMRKLIERGIVKTEKSAKKMVDRRQDAMVWEILENVIKGHPVLLNRAPTLHRLGIQAFQPKLIEGKAIQLPPLSCAAFNADFDGDQMAVHLPLGNEAITEAQLLMLASHNILNPASGEPITVPSQDMVLGLYYISKFRSLDEKELAIAKKVAEKKRIETVYYSSEEAYIAYDNGCIDIHKPIKVYVPNATVENGEPQRGLVETSVGRLMFNDLVPLEVGFVNELLGKGSLKKIIKKVLKVCGVARTAQFLDDIKNLGYRMAFLGGLSFNLQDVLVPEEKETIIRETTEKADEIVFENLSGALDNQTRYHKIVELWSKTTDYLSSLVMERFKTDKDGFNSIYMMLDSGARGSKEQIRQLAALRGLMAKPQKSGSEGGAVIENPITSNFLEGLSVLEYFISTHGARKGLADTALKTADAGYLTRRLVDVSHDVIINEVDCGTLRGIEVSEVVDENDVVVASLSSRIVGRTSLRDIYTTTDLRDPNRRLIVAAGEEIREKQAEEIEAAHIKNVEIRSVLTCDSKTGVCAKCYGRNLATNRLVQQGEVVGVIAAQSIGEPGTQLTLRTFHAGGVASSENTNREIVVKEGTGVIDYSFDLRVVELVEKGHSVVTSRESEIYILNEETGQIIKKYSLPYGSIIYYKKGDTVKEGDKLAEWDSFNTVFIAEKDGRLVFEGLEENISYKTTVDAMSGYQDIMVTESKDHRLVPTLTIKDEEGNTLRSYSLPTNCHLMHDPKKKDIMVRQGDHLYKIPRVLASAGDITGGLPRVQELFEARNPSNPAILSEIDGIVTIGKLKRNNREVIVTTRLGEERKYLVPITKHLLVQDEDMVRAGTPLCDGAITPADILAIKGPTALQEYIVNEIQGVYRKQNVTINDKHFEVIVRQMMRKVEILDPGDSLFLERQMVDKQDVAEENDRLWGKQVILDAGDSTTYRPGAILTAPQVRDENSSLVRRGLQPMQVRDTIPATSCQVLQGITRAALQTKSFMSAASFQETTKVLNDAAINGKVDYLLGLKENVICGHLIPAGTGMRKFDHMVVMPREVYESSQKEKEQTGHDAEYMAQNVTKEEAFTE</sequence>
<evidence type="ECO:0000256" key="5">
    <source>
        <dbReference type="ARBA" id="ARBA00023163"/>
    </source>
</evidence>
<feature type="binding site" evidence="7">
    <location>
        <position position="495"/>
    </location>
    <ligand>
        <name>Mg(2+)</name>
        <dbReference type="ChEBI" id="CHEBI:18420"/>
    </ligand>
</feature>
<comment type="cofactor">
    <cofactor evidence="7">
        <name>Mg(2+)</name>
        <dbReference type="ChEBI" id="CHEBI:18420"/>
    </cofactor>
    <text evidence="7">Binds 1 Mg(2+) ion per subunit.</text>
</comment>
<feature type="binding site" evidence="7">
    <location>
        <position position="68"/>
    </location>
    <ligand>
        <name>Zn(2+)</name>
        <dbReference type="ChEBI" id="CHEBI:29105"/>
        <label>1</label>
    </ligand>
</feature>
<comment type="function">
    <text evidence="7 8">DNA-dependent RNA polymerase catalyzes the transcription of DNA into RNA using the four ribonucleoside triphosphates as substrates.</text>
</comment>
<dbReference type="GO" id="GO:0003899">
    <property type="term" value="F:DNA-directed RNA polymerase activity"/>
    <property type="evidence" value="ECO:0007669"/>
    <property type="project" value="UniProtKB-UniRule"/>
</dbReference>
<evidence type="ECO:0000256" key="3">
    <source>
        <dbReference type="ARBA" id="ARBA00022695"/>
    </source>
</evidence>
<dbReference type="Gene3D" id="1.10.132.30">
    <property type="match status" value="1"/>
</dbReference>
<feature type="binding site" evidence="7">
    <location>
        <position position="938"/>
    </location>
    <ligand>
        <name>Zn(2+)</name>
        <dbReference type="ChEBI" id="CHEBI:29105"/>
        <label>2</label>
    </ligand>
</feature>
<dbReference type="InterPro" id="IPR007080">
    <property type="entry name" value="RNA_pol_Rpb1_1"/>
</dbReference>
<evidence type="ECO:0000256" key="6">
    <source>
        <dbReference type="ARBA" id="ARBA00048552"/>
    </source>
</evidence>
<dbReference type="InterPro" id="IPR007081">
    <property type="entry name" value="RNA_pol_Rpb1_5"/>
</dbReference>
<dbReference type="InterPro" id="IPR045867">
    <property type="entry name" value="DNA-dir_RpoC_beta_prime"/>
</dbReference>
<proteinExistence type="inferred from homology"/>
<dbReference type="Proteomes" id="UP000190121">
    <property type="component" value="Unassembled WGS sequence"/>
</dbReference>
<evidence type="ECO:0000256" key="4">
    <source>
        <dbReference type="ARBA" id="ARBA00022723"/>
    </source>
</evidence>
<keyword evidence="4 7" id="KW-0479">Metal-binding</keyword>
<dbReference type="Pfam" id="PF05000">
    <property type="entry name" value="RNA_pol_Rpb1_4"/>
    <property type="match status" value="1"/>
</dbReference>
<comment type="subunit">
    <text evidence="7">The RNAP catalytic core consists of 2 alpha, 1 beta, 1 beta' and 1 omega subunit. When a sigma factor is associated with the core the holoenzyme is formed, which can initiate transcription.</text>
</comment>
<dbReference type="Gene3D" id="4.10.860.120">
    <property type="entry name" value="RNA polymerase II, clamp domain"/>
    <property type="match status" value="1"/>
</dbReference>
<feature type="domain" description="RNA polymerase N-terminal" evidence="9">
    <location>
        <begin position="265"/>
        <end position="545"/>
    </location>
</feature>
<dbReference type="GO" id="GO:0008270">
    <property type="term" value="F:zinc ion binding"/>
    <property type="evidence" value="ECO:0007669"/>
    <property type="project" value="UniProtKB-UniRule"/>
</dbReference>
<dbReference type="Gene3D" id="1.10.40.90">
    <property type="match status" value="1"/>
</dbReference>
<dbReference type="SUPFAM" id="SSF64484">
    <property type="entry name" value="beta and beta-prime subunits of DNA dependent RNA-polymerase"/>
    <property type="match status" value="1"/>
</dbReference>
<dbReference type="NCBIfam" id="TIGR02386">
    <property type="entry name" value="rpoC_TIGR"/>
    <property type="match status" value="1"/>
</dbReference>
<keyword evidence="3 7" id="KW-0548">Nucleotidyltransferase</keyword>
<gene>
    <name evidence="7" type="primary">rpoC</name>
    <name evidence="10" type="ORF">SAMN02745171_00658</name>
</gene>
<keyword evidence="2 7" id="KW-0808">Transferase</keyword>
<evidence type="ECO:0000313" key="10">
    <source>
        <dbReference type="EMBL" id="SJZ62437.1"/>
    </source>
</evidence>
<evidence type="ECO:0000313" key="11">
    <source>
        <dbReference type="Proteomes" id="UP000190121"/>
    </source>
</evidence>
<name>A0A1T4M6D8_9PORP</name>
<dbReference type="RefSeq" id="WP_078736612.1">
    <property type="nucleotide sequence ID" value="NZ_FUXE01000005.1"/>
</dbReference>
<dbReference type="Gene3D" id="2.40.50.100">
    <property type="match status" value="3"/>
</dbReference>
<dbReference type="InterPro" id="IPR042102">
    <property type="entry name" value="RNA_pol_Rpb1_3_sf"/>
</dbReference>
<keyword evidence="7" id="KW-0460">Magnesium</keyword>
<accession>A0A1T4M6D8</accession>
<dbReference type="Pfam" id="PF04983">
    <property type="entry name" value="RNA_pol_Rpb1_3"/>
    <property type="match status" value="1"/>
</dbReference>
<evidence type="ECO:0000256" key="7">
    <source>
        <dbReference type="HAMAP-Rule" id="MF_01322"/>
    </source>
</evidence>
<feature type="binding site" evidence="7">
    <location>
        <position position="935"/>
    </location>
    <ligand>
        <name>Zn(2+)</name>
        <dbReference type="ChEBI" id="CHEBI:29105"/>
        <label>2</label>
    </ligand>
</feature>
<keyword evidence="7" id="KW-0862">Zinc</keyword>
<dbReference type="InterPro" id="IPR007066">
    <property type="entry name" value="RNA_pol_Rpb1_3"/>
</dbReference>
<feature type="binding site" evidence="7">
    <location>
        <position position="493"/>
    </location>
    <ligand>
        <name>Mg(2+)</name>
        <dbReference type="ChEBI" id="CHEBI:18420"/>
    </ligand>
</feature>
<dbReference type="GO" id="GO:0000428">
    <property type="term" value="C:DNA-directed RNA polymerase complex"/>
    <property type="evidence" value="ECO:0007669"/>
    <property type="project" value="UniProtKB-KW"/>
</dbReference>
<evidence type="ECO:0000259" key="9">
    <source>
        <dbReference type="SMART" id="SM00663"/>
    </source>
</evidence>
<evidence type="ECO:0000256" key="8">
    <source>
        <dbReference type="RuleBase" id="RU004279"/>
    </source>
</evidence>
<dbReference type="EMBL" id="FUXE01000005">
    <property type="protein sequence ID" value="SJZ62437.1"/>
    <property type="molecule type" value="Genomic_DNA"/>
</dbReference>
<dbReference type="Gene3D" id="1.10.150.390">
    <property type="match status" value="1"/>
</dbReference>
<dbReference type="SMART" id="SM00663">
    <property type="entry name" value="RPOLA_N"/>
    <property type="match status" value="1"/>
</dbReference>
<dbReference type="InterPro" id="IPR038120">
    <property type="entry name" value="Rpb1_funnel_sf"/>
</dbReference>
<comment type="catalytic activity">
    <reaction evidence="6 7 8">
        <text>RNA(n) + a ribonucleoside 5'-triphosphate = RNA(n+1) + diphosphate</text>
        <dbReference type="Rhea" id="RHEA:21248"/>
        <dbReference type="Rhea" id="RHEA-COMP:14527"/>
        <dbReference type="Rhea" id="RHEA-COMP:17342"/>
        <dbReference type="ChEBI" id="CHEBI:33019"/>
        <dbReference type="ChEBI" id="CHEBI:61557"/>
        <dbReference type="ChEBI" id="CHEBI:140395"/>
        <dbReference type="EC" id="2.7.7.6"/>
    </reaction>
</comment>
<dbReference type="Pfam" id="PF00623">
    <property type="entry name" value="RNA_pol_Rpb1_2"/>
    <property type="match status" value="1"/>
</dbReference>
<dbReference type="STRING" id="29524.SAMN02745171_00658"/>
<comment type="similarity">
    <text evidence="7 8">Belongs to the RNA polymerase beta' chain family.</text>
</comment>
<dbReference type="CDD" id="cd01609">
    <property type="entry name" value="RNAP_beta'_N"/>
    <property type="match status" value="1"/>
</dbReference>
<feature type="binding site" evidence="7">
    <location>
        <position position="81"/>
    </location>
    <ligand>
        <name>Zn(2+)</name>
        <dbReference type="ChEBI" id="CHEBI:29105"/>
        <label>1</label>
    </ligand>
</feature>
<evidence type="ECO:0000256" key="2">
    <source>
        <dbReference type="ARBA" id="ARBA00022679"/>
    </source>
</evidence>
<dbReference type="Gene3D" id="1.10.274.100">
    <property type="entry name" value="RNA polymerase Rpb1, domain 3"/>
    <property type="match status" value="2"/>
</dbReference>
<dbReference type="OrthoDB" id="9815296at2"/>